<dbReference type="InterPro" id="IPR046886">
    <property type="entry name" value="RsmE_MTase_dom"/>
</dbReference>
<feature type="domain" description="Ribosomal RNA small subunit methyltransferase E methyltransferase" evidence="11">
    <location>
        <begin position="74"/>
        <end position="229"/>
    </location>
</feature>
<dbReference type="RefSeq" id="WP_121069126.1">
    <property type="nucleotide sequence ID" value="NZ_RBIQ01000012.1"/>
</dbReference>
<gene>
    <name evidence="13" type="ORF">CLV91_3134</name>
</gene>
<evidence type="ECO:0000256" key="3">
    <source>
        <dbReference type="ARBA" id="ARBA00022490"/>
    </source>
</evidence>
<dbReference type="Gene3D" id="3.40.1280.10">
    <property type="match status" value="1"/>
</dbReference>
<comment type="similarity">
    <text evidence="2 10">Belongs to the RNA methyltransferase RsmE family.</text>
</comment>
<organism evidence="13 14">
    <name type="scientific">Maribacter vaceletii</name>
    <dbReference type="NCBI Taxonomy" id="1206816"/>
    <lineage>
        <taxon>Bacteria</taxon>
        <taxon>Pseudomonadati</taxon>
        <taxon>Bacteroidota</taxon>
        <taxon>Flavobacteriia</taxon>
        <taxon>Flavobacteriales</taxon>
        <taxon>Flavobacteriaceae</taxon>
        <taxon>Maribacter</taxon>
    </lineage>
</organism>
<evidence type="ECO:0000256" key="9">
    <source>
        <dbReference type="ARBA" id="ARBA00047944"/>
    </source>
</evidence>
<accession>A0A495DSL3</accession>
<dbReference type="PANTHER" id="PTHR30027">
    <property type="entry name" value="RIBOSOMAL RNA SMALL SUBUNIT METHYLTRANSFERASE E"/>
    <property type="match status" value="1"/>
</dbReference>
<sequence length="235" mass="26611">MQLFYNPNIDRSTENFTFSEEESKHIIRVLRKKEGNILTITNGKGLLVTSKITIANPKKCTAVILTSIEKEPSTSWIHLAVAPTKNNDRFEWFLEKATEIGINEITPILCENSERKIIKQERMEKVIQSAMKQSLQTFLPKFNPIISYKDFLKKEHKGQLFIAHCEETEKIDLSKKAVPNKNTTVLIGPEGDFSSTEIKTAFENKFSPVSLGENRLRTETAAIVACTTLSILNHG</sequence>
<protein>
    <recommendedName>
        <fullName evidence="10">Ribosomal RNA small subunit methyltransferase E</fullName>
        <ecNumber evidence="10">2.1.1.193</ecNumber>
    </recommendedName>
</protein>
<reference evidence="13 14" key="1">
    <citation type="submission" date="2018-10" db="EMBL/GenBank/DDBJ databases">
        <title>Genomic Encyclopedia of Archaeal and Bacterial Type Strains, Phase II (KMG-II): from individual species to whole genera.</title>
        <authorList>
            <person name="Goeker M."/>
        </authorList>
    </citation>
    <scope>NUCLEOTIDE SEQUENCE [LARGE SCALE GENOMIC DNA]</scope>
    <source>
        <strain evidence="13 14">DSM 25230</strain>
    </source>
</reference>
<dbReference type="InterPro" id="IPR006700">
    <property type="entry name" value="RsmE"/>
</dbReference>
<evidence type="ECO:0000259" key="12">
    <source>
        <dbReference type="Pfam" id="PF20260"/>
    </source>
</evidence>
<keyword evidence="3 10" id="KW-0963">Cytoplasm</keyword>
<comment type="function">
    <text evidence="8 10">Specifically methylates the N3 position of the uracil ring of uridine 1498 (m3U1498) in 16S rRNA. Acts on the fully assembled 30S ribosomal subunit.</text>
</comment>
<keyword evidence="4 10" id="KW-0698">rRNA processing</keyword>
<comment type="caution">
    <text evidence="13">The sequence shown here is derived from an EMBL/GenBank/DDBJ whole genome shotgun (WGS) entry which is preliminary data.</text>
</comment>
<comment type="catalytic activity">
    <reaction evidence="9 10">
        <text>uridine(1498) in 16S rRNA + S-adenosyl-L-methionine = N(3)-methyluridine(1498) in 16S rRNA + S-adenosyl-L-homocysteine + H(+)</text>
        <dbReference type="Rhea" id="RHEA:42920"/>
        <dbReference type="Rhea" id="RHEA-COMP:10283"/>
        <dbReference type="Rhea" id="RHEA-COMP:10284"/>
        <dbReference type="ChEBI" id="CHEBI:15378"/>
        <dbReference type="ChEBI" id="CHEBI:57856"/>
        <dbReference type="ChEBI" id="CHEBI:59789"/>
        <dbReference type="ChEBI" id="CHEBI:65315"/>
        <dbReference type="ChEBI" id="CHEBI:74502"/>
        <dbReference type="EC" id="2.1.1.193"/>
    </reaction>
</comment>
<dbReference type="Pfam" id="PF04452">
    <property type="entry name" value="Methyltrans_RNA"/>
    <property type="match status" value="1"/>
</dbReference>
<dbReference type="InterPro" id="IPR015947">
    <property type="entry name" value="PUA-like_sf"/>
</dbReference>
<dbReference type="InterPro" id="IPR029026">
    <property type="entry name" value="tRNA_m1G_MTases_N"/>
</dbReference>
<proteinExistence type="inferred from homology"/>
<dbReference type="GO" id="GO:0005737">
    <property type="term" value="C:cytoplasm"/>
    <property type="evidence" value="ECO:0007669"/>
    <property type="project" value="UniProtKB-SubCell"/>
</dbReference>
<evidence type="ECO:0000256" key="7">
    <source>
        <dbReference type="ARBA" id="ARBA00022691"/>
    </source>
</evidence>
<dbReference type="Proteomes" id="UP000269412">
    <property type="component" value="Unassembled WGS sequence"/>
</dbReference>
<dbReference type="Gene3D" id="2.40.240.20">
    <property type="entry name" value="Hypothetical PUA domain-like, domain 1"/>
    <property type="match status" value="1"/>
</dbReference>
<dbReference type="SUPFAM" id="SSF88697">
    <property type="entry name" value="PUA domain-like"/>
    <property type="match status" value="1"/>
</dbReference>
<keyword evidence="7 10" id="KW-0949">S-adenosyl-L-methionine</keyword>
<comment type="subcellular location">
    <subcellularLocation>
        <location evidence="1 10">Cytoplasm</location>
    </subcellularLocation>
</comment>
<dbReference type="EC" id="2.1.1.193" evidence="10"/>
<keyword evidence="6 10" id="KW-0808">Transferase</keyword>
<dbReference type="Pfam" id="PF20260">
    <property type="entry name" value="PUA_4"/>
    <property type="match status" value="1"/>
</dbReference>
<dbReference type="SUPFAM" id="SSF75217">
    <property type="entry name" value="alpha/beta knot"/>
    <property type="match status" value="1"/>
</dbReference>
<dbReference type="CDD" id="cd18084">
    <property type="entry name" value="RsmE-like"/>
    <property type="match status" value="1"/>
</dbReference>
<evidence type="ECO:0000256" key="4">
    <source>
        <dbReference type="ARBA" id="ARBA00022552"/>
    </source>
</evidence>
<feature type="domain" description="Ribosomal RNA small subunit methyltransferase E PUA-like" evidence="12">
    <location>
        <begin position="19"/>
        <end position="65"/>
    </location>
</feature>
<evidence type="ECO:0000256" key="8">
    <source>
        <dbReference type="ARBA" id="ARBA00025699"/>
    </source>
</evidence>
<evidence type="ECO:0000259" key="11">
    <source>
        <dbReference type="Pfam" id="PF04452"/>
    </source>
</evidence>
<evidence type="ECO:0000256" key="1">
    <source>
        <dbReference type="ARBA" id="ARBA00004496"/>
    </source>
</evidence>
<dbReference type="PIRSF" id="PIRSF015601">
    <property type="entry name" value="MTase_slr0722"/>
    <property type="match status" value="1"/>
</dbReference>
<dbReference type="NCBIfam" id="NF008702">
    <property type="entry name" value="PRK11713.6-1"/>
    <property type="match status" value="1"/>
</dbReference>
<keyword evidence="14" id="KW-1185">Reference proteome</keyword>
<dbReference type="AlphaFoldDB" id="A0A495DSL3"/>
<name>A0A495DSL3_9FLAO</name>
<dbReference type="OrthoDB" id="9815641at2"/>
<evidence type="ECO:0000313" key="13">
    <source>
        <dbReference type="EMBL" id="RKR07149.1"/>
    </source>
</evidence>
<evidence type="ECO:0000256" key="5">
    <source>
        <dbReference type="ARBA" id="ARBA00022603"/>
    </source>
</evidence>
<dbReference type="NCBIfam" id="TIGR00046">
    <property type="entry name" value="RsmE family RNA methyltransferase"/>
    <property type="match status" value="1"/>
</dbReference>
<keyword evidence="5 10" id="KW-0489">Methyltransferase</keyword>
<dbReference type="EMBL" id="RBIQ01000012">
    <property type="protein sequence ID" value="RKR07149.1"/>
    <property type="molecule type" value="Genomic_DNA"/>
</dbReference>
<dbReference type="InterPro" id="IPR029028">
    <property type="entry name" value="Alpha/beta_knot_MTases"/>
</dbReference>
<evidence type="ECO:0000256" key="6">
    <source>
        <dbReference type="ARBA" id="ARBA00022679"/>
    </source>
</evidence>
<evidence type="ECO:0000256" key="2">
    <source>
        <dbReference type="ARBA" id="ARBA00005528"/>
    </source>
</evidence>
<dbReference type="GO" id="GO:0070042">
    <property type="term" value="F:rRNA (uridine-N3-)-methyltransferase activity"/>
    <property type="evidence" value="ECO:0007669"/>
    <property type="project" value="TreeGrafter"/>
</dbReference>
<evidence type="ECO:0000256" key="10">
    <source>
        <dbReference type="PIRNR" id="PIRNR015601"/>
    </source>
</evidence>
<dbReference type="InterPro" id="IPR046887">
    <property type="entry name" value="RsmE_PUA-like"/>
</dbReference>
<evidence type="ECO:0000313" key="14">
    <source>
        <dbReference type="Proteomes" id="UP000269412"/>
    </source>
</evidence>
<dbReference type="PANTHER" id="PTHR30027:SF3">
    <property type="entry name" value="16S RRNA (URACIL(1498)-N(3))-METHYLTRANSFERASE"/>
    <property type="match status" value="1"/>
</dbReference>
<dbReference type="GO" id="GO:0070475">
    <property type="term" value="P:rRNA base methylation"/>
    <property type="evidence" value="ECO:0007669"/>
    <property type="project" value="TreeGrafter"/>
</dbReference>